<dbReference type="AlphaFoldDB" id="A0A6N3DK25"/>
<proteinExistence type="predicted"/>
<dbReference type="EMBL" id="CACRTO010000019">
    <property type="protein sequence ID" value="VYU29320.1"/>
    <property type="molecule type" value="Genomic_DNA"/>
</dbReference>
<organism evidence="1">
    <name type="scientific">Clostridium tertium</name>
    <dbReference type="NCBI Taxonomy" id="1559"/>
    <lineage>
        <taxon>Bacteria</taxon>
        <taxon>Bacillati</taxon>
        <taxon>Bacillota</taxon>
        <taxon>Clostridia</taxon>
        <taxon>Eubacteriales</taxon>
        <taxon>Clostridiaceae</taxon>
        <taxon>Clostridium</taxon>
    </lineage>
</organism>
<name>A0A6N3DK25_9CLOT</name>
<evidence type="ECO:0000313" key="1">
    <source>
        <dbReference type="EMBL" id="VYU29320.1"/>
    </source>
</evidence>
<reference evidence="1" key="1">
    <citation type="submission" date="2019-11" db="EMBL/GenBank/DDBJ databases">
        <authorList>
            <person name="Feng L."/>
        </authorList>
    </citation>
    <scope>NUCLEOTIDE SEQUENCE</scope>
    <source>
        <strain evidence="1">CTertiumLFYP3</strain>
    </source>
</reference>
<protein>
    <submittedName>
        <fullName evidence="1">Uncharacterized protein</fullName>
    </submittedName>
</protein>
<dbReference type="RefSeq" id="WP_156626438.1">
    <property type="nucleotide sequence ID" value="NZ_CACRTO010000019.1"/>
</dbReference>
<sequence>MSAFVLNREFALQLPNSYVEIDRDEMEYVDGGATRYYNLTGIFHAIVGVATGAGAVYSAVKTLYTVTALAAKTALKACVGGILGYLSLVYYASQIALACTYLNRYGTYALESFGIGSYDIAAYVVR</sequence>
<accession>A0A6N3DK25</accession>
<gene>
    <name evidence="1" type="ORF">CTLFYP3_01980</name>
</gene>